<dbReference type="InterPro" id="IPR041413">
    <property type="entry name" value="MLTR_LBD"/>
</dbReference>
<dbReference type="OrthoDB" id="4336585at2"/>
<gene>
    <name evidence="2" type="ORF">FB559_6013</name>
</gene>
<feature type="domain" description="HTH cro/C1-type" evidence="1">
    <location>
        <begin position="43"/>
        <end position="90"/>
    </location>
</feature>
<comment type="caution">
    <text evidence="2">The sequence shown here is derived from an EMBL/GenBank/DDBJ whole genome shotgun (WGS) entry which is preliminary data.</text>
</comment>
<dbReference type="Pfam" id="PF17765">
    <property type="entry name" value="MLTR_LBD"/>
    <property type="match status" value="1"/>
</dbReference>
<dbReference type="RefSeq" id="WP_141959737.1">
    <property type="nucleotide sequence ID" value="NZ_VFOZ01000001.1"/>
</dbReference>
<dbReference type="Gene3D" id="1.10.260.40">
    <property type="entry name" value="lambda repressor-like DNA-binding domains"/>
    <property type="match status" value="1"/>
</dbReference>
<dbReference type="SUPFAM" id="SSF47413">
    <property type="entry name" value="lambda repressor-like DNA-binding domains"/>
    <property type="match status" value="1"/>
</dbReference>
<accession>A0A543CT70</accession>
<dbReference type="InterPro" id="IPR001387">
    <property type="entry name" value="Cro/C1-type_HTH"/>
</dbReference>
<evidence type="ECO:0000313" key="2">
    <source>
        <dbReference type="EMBL" id="TQM00302.1"/>
    </source>
</evidence>
<name>A0A543CT70_9ACTN</name>
<dbReference type="Proteomes" id="UP000316096">
    <property type="component" value="Unassembled WGS sequence"/>
</dbReference>
<dbReference type="PROSITE" id="PS50943">
    <property type="entry name" value="HTH_CROC1"/>
    <property type="match status" value="1"/>
</dbReference>
<reference evidence="2 3" key="1">
    <citation type="submission" date="2019-06" db="EMBL/GenBank/DDBJ databases">
        <title>Sequencing the genomes of 1000 actinobacteria strains.</title>
        <authorList>
            <person name="Klenk H.-P."/>
        </authorList>
    </citation>
    <scope>NUCLEOTIDE SEQUENCE [LARGE SCALE GENOMIC DNA]</scope>
    <source>
        <strain evidence="2 3">DSM 102200</strain>
    </source>
</reference>
<dbReference type="CDD" id="cd00093">
    <property type="entry name" value="HTH_XRE"/>
    <property type="match status" value="1"/>
</dbReference>
<organism evidence="2 3">
    <name type="scientific">Actinoallomurus bryophytorum</name>
    <dbReference type="NCBI Taxonomy" id="1490222"/>
    <lineage>
        <taxon>Bacteria</taxon>
        <taxon>Bacillati</taxon>
        <taxon>Actinomycetota</taxon>
        <taxon>Actinomycetes</taxon>
        <taxon>Streptosporangiales</taxon>
        <taxon>Thermomonosporaceae</taxon>
        <taxon>Actinoallomurus</taxon>
    </lineage>
</organism>
<dbReference type="Pfam" id="PF13560">
    <property type="entry name" value="HTH_31"/>
    <property type="match status" value="1"/>
</dbReference>
<proteinExistence type="predicted"/>
<dbReference type="SMART" id="SM00530">
    <property type="entry name" value="HTH_XRE"/>
    <property type="match status" value="1"/>
</dbReference>
<sequence>MDAHSAAPGKGTELGDFLRTRRARVTPEELGLALAPTRRRVPGLRREEVAQLAGVSVDYYVQLERGRKVNVSESVLDALARALCLTDDERTHLHTLARPVRRRPRPLPPQRVRPTLYQILESMDDKPALIVGRRADVLATNRMARALYTDFDALPRRERNMARFIFLDDDARTLYDDWEGVARTAVASLHLYAGEHPRDPQLAELVGELSLRDPDFRRWWADHDVKRRTYGAKRFHHPVVGELTLQYEALAVTGDPDQILGVYTAEPGSASHEALRLLASWTGETSHVR</sequence>
<keyword evidence="3" id="KW-1185">Reference proteome</keyword>
<dbReference type="EMBL" id="VFOZ01000001">
    <property type="protein sequence ID" value="TQM00302.1"/>
    <property type="molecule type" value="Genomic_DNA"/>
</dbReference>
<dbReference type="Gene3D" id="3.30.450.180">
    <property type="match status" value="1"/>
</dbReference>
<dbReference type="InterPro" id="IPR010982">
    <property type="entry name" value="Lambda_DNA-bd_dom_sf"/>
</dbReference>
<dbReference type="PANTHER" id="PTHR35010">
    <property type="entry name" value="BLL4672 PROTEIN-RELATED"/>
    <property type="match status" value="1"/>
</dbReference>
<dbReference type="PANTHER" id="PTHR35010:SF2">
    <property type="entry name" value="BLL4672 PROTEIN"/>
    <property type="match status" value="1"/>
</dbReference>
<dbReference type="AlphaFoldDB" id="A0A543CT70"/>
<evidence type="ECO:0000313" key="3">
    <source>
        <dbReference type="Proteomes" id="UP000316096"/>
    </source>
</evidence>
<evidence type="ECO:0000259" key="1">
    <source>
        <dbReference type="PROSITE" id="PS50943"/>
    </source>
</evidence>
<protein>
    <submittedName>
        <fullName evidence="2">Helix-turn-helix protein</fullName>
    </submittedName>
</protein>
<dbReference type="GO" id="GO:0003677">
    <property type="term" value="F:DNA binding"/>
    <property type="evidence" value="ECO:0007669"/>
    <property type="project" value="InterPro"/>
</dbReference>